<accession>A0A345E7I8</accession>
<accession>A0A345EI53</accession>
<keyword evidence="5" id="KW-1185">Reference proteome</keyword>
<organism evidence="2 5">
    <name type="scientific">Haloplanus rubicundus</name>
    <dbReference type="NCBI Taxonomy" id="1547898"/>
    <lineage>
        <taxon>Archaea</taxon>
        <taxon>Methanobacteriati</taxon>
        <taxon>Methanobacteriota</taxon>
        <taxon>Stenosarchaea group</taxon>
        <taxon>Halobacteria</taxon>
        <taxon>Halobacteriales</taxon>
        <taxon>Haloferacaceae</taxon>
        <taxon>Haloplanus</taxon>
    </lineage>
</organism>
<feature type="domain" description="Halobacterial output" evidence="1">
    <location>
        <begin position="25"/>
        <end position="72"/>
    </location>
</feature>
<dbReference type="EMBL" id="CP031148">
    <property type="protein sequence ID" value="AXG11875.1"/>
    <property type="molecule type" value="Genomic_DNA"/>
</dbReference>
<evidence type="ECO:0000313" key="5">
    <source>
        <dbReference type="Proteomes" id="UP000253273"/>
    </source>
</evidence>
<dbReference type="Pfam" id="PF18545">
    <property type="entry name" value="HalOD1"/>
    <property type="match status" value="1"/>
</dbReference>
<dbReference type="Proteomes" id="UP000253273">
    <property type="component" value="Chromosome"/>
</dbReference>
<dbReference type="Proteomes" id="UP000252985">
    <property type="component" value="Chromosome"/>
</dbReference>
<dbReference type="OrthoDB" id="221929at2157"/>
<dbReference type="InterPro" id="IPR040624">
    <property type="entry name" value="HalOD1"/>
</dbReference>
<evidence type="ECO:0000313" key="2">
    <source>
        <dbReference type="EMBL" id="AXG08160.1"/>
    </source>
</evidence>
<dbReference type="KEGG" id="haq:DU484_14275"/>
<sequence length="72" mass="7570">MRFGRDGLAPSVAVAVILEMALDVETGPLFDYVDPDALDAIVAGPETTVTVTFDVESAVVTVHGDGHVFVRP</sequence>
<protein>
    <recommendedName>
        <fullName evidence="1">Halobacterial output domain-containing protein</fullName>
    </recommendedName>
</protein>
<evidence type="ECO:0000313" key="3">
    <source>
        <dbReference type="EMBL" id="AXG11875.1"/>
    </source>
</evidence>
<reference evidence="3 4" key="1">
    <citation type="submission" date="2018-07" db="EMBL/GenBank/DDBJ databases">
        <title>Genome sequences of Haloplanus sp. CBA1112.</title>
        <authorList>
            <person name="Kim Y.B."/>
            <person name="Roh S.W."/>
        </authorList>
    </citation>
    <scope>NUCLEOTIDE SEQUENCE [LARGE SCALE GENOMIC DNA]</scope>
    <source>
        <strain evidence="3 4">CBA1112</strain>
    </source>
</reference>
<reference evidence="2 5" key="2">
    <citation type="submission" date="2018-07" db="EMBL/GenBank/DDBJ databases">
        <title>Genome sequences of Haloplanus sp. CBA1113.</title>
        <authorList>
            <person name="Kim Y.B."/>
            <person name="Roh S.W."/>
        </authorList>
    </citation>
    <scope>NUCLEOTIDE SEQUENCE [LARGE SCALE GENOMIC DNA]</scope>
    <source>
        <strain evidence="2 5">CBA1113</strain>
    </source>
</reference>
<proteinExistence type="predicted"/>
<dbReference type="EMBL" id="CP031150">
    <property type="protein sequence ID" value="AXG08160.1"/>
    <property type="molecule type" value="Genomic_DNA"/>
</dbReference>
<gene>
    <name evidence="3" type="ORF">DU484_14275</name>
    <name evidence="2" type="ORF">DU500_14305</name>
</gene>
<name>A0A345E7I8_9EURY</name>
<evidence type="ECO:0000259" key="1">
    <source>
        <dbReference type="Pfam" id="PF18545"/>
    </source>
</evidence>
<dbReference type="KEGG" id="haj:DU500_14305"/>
<evidence type="ECO:0000313" key="4">
    <source>
        <dbReference type="Proteomes" id="UP000252985"/>
    </source>
</evidence>
<dbReference type="AlphaFoldDB" id="A0A345E7I8"/>